<evidence type="ECO:0000313" key="7">
    <source>
        <dbReference type="EMBL" id="KAF1957842.1"/>
    </source>
</evidence>
<feature type="transmembrane region" description="Helical" evidence="6">
    <location>
        <begin position="279"/>
        <end position="299"/>
    </location>
</feature>
<proteinExistence type="predicted"/>
<evidence type="ECO:0000256" key="2">
    <source>
        <dbReference type="ARBA" id="ARBA00022448"/>
    </source>
</evidence>
<dbReference type="GO" id="GO:0016020">
    <property type="term" value="C:membrane"/>
    <property type="evidence" value="ECO:0007669"/>
    <property type="project" value="UniProtKB-SubCell"/>
</dbReference>
<feature type="transmembrane region" description="Helical" evidence="6">
    <location>
        <begin position="233"/>
        <end position="258"/>
    </location>
</feature>
<evidence type="ECO:0000256" key="3">
    <source>
        <dbReference type="ARBA" id="ARBA00022692"/>
    </source>
</evidence>
<dbReference type="OrthoDB" id="3257095at2759"/>
<keyword evidence="4 6" id="KW-1133">Transmembrane helix</keyword>
<organism evidence="7 8">
    <name type="scientific">Byssothecium circinans</name>
    <dbReference type="NCBI Taxonomy" id="147558"/>
    <lineage>
        <taxon>Eukaryota</taxon>
        <taxon>Fungi</taxon>
        <taxon>Dikarya</taxon>
        <taxon>Ascomycota</taxon>
        <taxon>Pezizomycotina</taxon>
        <taxon>Dothideomycetes</taxon>
        <taxon>Pleosporomycetidae</taxon>
        <taxon>Pleosporales</taxon>
        <taxon>Massarineae</taxon>
        <taxon>Massarinaceae</taxon>
        <taxon>Byssothecium</taxon>
    </lineage>
</organism>
<gene>
    <name evidence="7" type="ORF">CC80DRAFT_534361</name>
</gene>
<feature type="transmembrane region" description="Helical" evidence="6">
    <location>
        <begin position="305"/>
        <end position="329"/>
    </location>
</feature>
<evidence type="ECO:0000256" key="1">
    <source>
        <dbReference type="ARBA" id="ARBA00004141"/>
    </source>
</evidence>
<accession>A0A6A5U1X2</accession>
<sequence length="431" mass="46711">MCSAYPVAGGQYSWVAILAPRQWARGASYICGWFMLIGILAMGATNNFIAANFFIGIAHLNHPGYAIERWHTVLVAYLITFFAAAFNIFVPSGLNKISKFVLCWNIASFVVCVFTLLATNKEKQSPSYVFSQFQNFTGFNASYGAIVGLLQSAFGMCCYDAPSHMTEEIKNARKEAPRAIVMSVYIGAITGFIFLITLCFCMGDLEATASTPTGVPIMEIFYHSTKSIPGTSALTTLIAVIGLVAANSLMAEGSRVIYAFARDHGLPFSKTFSSVKKQVPVNAVLLTVIVQMAFNSIYFGTITGFNTVISIATSGFYLSYAMPLLARIVAHFTGKKIHLEGPFSLGRYGVVLNGLGLFFLTFFSITSTFPSVNPVDSENMNYTSAAIGVVMLISLVTWLTTGRKRFTGPDDEYMLDVGGTVDAAATEPKAE</sequence>
<comment type="subcellular location">
    <subcellularLocation>
        <location evidence="1">Membrane</location>
        <topology evidence="1">Multi-pass membrane protein</topology>
    </subcellularLocation>
</comment>
<keyword evidence="8" id="KW-1185">Reference proteome</keyword>
<feature type="transmembrane region" description="Helical" evidence="6">
    <location>
        <begin position="102"/>
        <end position="119"/>
    </location>
</feature>
<dbReference type="EMBL" id="ML976988">
    <property type="protein sequence ID" value="KAF1957842.1"/>
    <property type="molecule type" value="Genomic_DNA"/>
</dbReference>
<dbReference type="PANTHER" id="PTHR45649:SF8">
    <property type="entry name" value="PERMEASE, PUTATIVE-RELATED"/>
    <property type="match status" value="1"/>
</dbReference>
<feature type="transmembrane region" description="Helical" evidence="6">
    <location>
        <begin position="180"/>
        <end position="205"/>
    </location>
</feature>
<dbReference type="InterPro" id="IPR002293">
    <property type="entry name" value="AA/rel_permease1"/>
</dbReference>
<keyword evidence="5 6" id="KW-0472">Membrane</keyword>
<dbReference type="Pfam" id="PF13520">
    <property type="entry name" value="AA_permease_2"/>
    <property type="match status" value="1"/>
</dbReference>
<dbReference type="PANTHER" id="PTHR45649">
    <property type="entry name" value="AMINO-ACID PERMEASE BAT1"/>
    <property type="match status" value="1"/>
</dbReference>
<feature type="transmembrane region" description="Helical" evidence="6">
    <location>
        <begin position="30"/>
        <end position="58"/>
    </location>
</feature>
<feature type="transmembrane region" description="Helical" evidence="6">
    <location>
        <begin position="381"/>
        <end position="399"/>
    </location>
</feature>
<keyword evidence="3 6" id="KW-0812">Transmembrane</keyword>
<reference evidence="7" key="1">
    <citation type="journal article" date="2020" name="Stud. Mycol.">
        <title>101 Dothideomycetes genomes: a test case for predicting lifestyles and emergence of pathogens.</title>
        <authorList>
            <person name="Haridas S."/>
            <person name="Albert R."/>
            <person name="Binder M."/>
            <person name="Bloem J."/>
            <person name="Labutti K."/>
            <person name="Salamov A."/>
            <person name="Andreopoulos B."/>
            <person name="Baker S."/>
            <person name="Barry K."/>
            <person name="Bills G."/>
            <person name="Bluhm B."/>
            <person name="Cannon C."/>
            <person name="Castanera R."/>
            <person name="Culley D."/>
            <person name="Daum C."/>
            <person name="Ezra D."/>
            <person name="Gonzalez J."/>
            <person name="Henrissat B."/>
            <person name="Kuo A."/>
            <person name="Liang C."/>
            <person name="Lipzen A."/>
            <person name="Lutzoni F."/>
            <person name="Magnuson J."/>
            <person name="Mondo S."/>
            <person name="Nolan M."/>
            <person name="Ohm R."/>
            <person name="Pangilinan J."/>
            <person name="Park H.-J."/>
            <person name="Ramirez L."/>
            <person name="Alfaro M."/>
            <person name="Sun H."/>
            <person name="Tritt A."/>
            <person name="Yoshinaga Y."/>
            <person name="Zwiers L.-H."/>
            <person name="Turgeon B."/>
            <person name="Goodwin S."/>
            <person name="Spatafora J."/>
            <person name="Crous P."/>
            <person name="Grigoriev I."/>
        </authorList>
    </citation>
    <scope>NUCLEOTIDE SEQUENCE</scope>
    <source>
        <strain evidence="7">CBS 675.92</strain>
    </source>
</reference>
<dbReference type="Proteomes" id="UP000800035">
    <property type="component" value="Unassembled WGS sequence"/>
</dbReference>
<evidence type="ECO:0008006" key="9">
    <source>
        <dbReference type="Google" id="ProtNLM"/>
    </source>
</evidence>
<dbReference type="AlphaFoldDB" id="A0A6A5U1X2"/>
<protein>
    <recommendedName>
        <fullName evidence="9">GABA permease</fullName>
    </recommendedName>
</protein>
<feature type="transmembrane region" description="Helical" evidence="6">
    <location>
        <begin position="350"/>
        <end position="369"/>
    </location>
</feature>
<feature type="transmembrane region" description="Helical" evidence="6">
    <location>
        <begin position="70"/>
        <end position="90"/>
    </location>
</feature>
<feature type="transmembrane region" description="Helical" evidence="6">
    <location>
        <begin position="139"/>
        <end position="159"/>
    </location>
</feature>
<evidence type="ECO:0000256" key="4">
    <source>
        <dbReference type="ARBA" id="ARBA00022989"/>
    </source>
</evidence>
<keyword evidence="2" id="KW-0813">Transport</keyword>
<dbReference type="GO" id="GO:0022857">
    <property type="term" value="F:transmembrane transporter activity"/>
    <property type="evidence" value="ECO:0007669"/>
    <property type="project" value="InterPro"/>
</dbReference>
<evidence type="ECO:0000256" key="6">
    <source>
        <dbReference type="SAM" id="Phobius"/>
    </source>
</evidence>
<dbReference type="Gene3D" id="1.20.1740.10">
    <property type="entry name" value="Amino acid/polyamine transporter I"/>
    <property type="match status" value="1"/>
</dbReference>
<dbReference type="PIRSF" id="PIRSF006060">
    <property type="entry name" value="AA_transporter"/>
    <property type="match status" value="1"/>
</dbReference>
<evidence type="ECO:0000256" key="5">
    <source>
        <dbReference type="ARBA" id="ARBA00023136"/>
    </source>
</evidence>
<name>A0A6A5U1X2_9PLEO</name>
<evidence type="ECO:0000313" key="8">
    <source>
        <dbReference type="Proteomes" id="UP000800035"/>
    </source>
</evidence>